<accession>A0A0F8YQH3</accession>
<sequence length="51" mass="5687">MTDTAHRKPLAIIKAQKEDAAEARYRAALKTGQLVVASRMAGQEYTWIVQV</sequence>
<feature type="non-terminal residue" evidence="1">
    <location>
        <position position="51"/>
    </location>
</feature>
<gene>
    <name evidence="1" type="ORF">LCGC14_2868020</name>
</gene>
<comment type="caution">
    <text evidence="1">The sequence shown here is derived from an EMBL/GenBank/DDBJ whole genome shotgun (WGS) entry which is preliminary data.</text>
</comment>
<reference evidence="1" key="1">
    <citation type="journal article" date="2015" name="Nature">
        <title>Complex archaea that bridge the gap between prokaryotes and eukaryotes.</title>
        <authorList>
            <person name="Spang A."/>
            <person name="Saw J.H."/>
            <person name="Jorgensen S.L."/>
            <person name="Zaremba-Niedzwiedzka K."/>
            <person name="Martijn J."/>
            <person name="Lind A.E."/>
            <person name="van Eijk R."/>
            <person name="Schleper C."/>
            <person name="Guy L."/>
            <person name="Ettema T.J."/>
        </authorList>
    </citation>
    <scope>NUCLEOTIDE SEQUENCE</scope>
</reference>
<proteinExistence type="predicted"/>
<protein>
    <submittedName>
        <fullName evidence="1">Uncharacterized protein</fullName>
    </submittedName>
</protein>
<dbReference type="EMBL" id="LAZR01055604">
    <property type="protein sequence ID" value="KKK76005.1"/>
    <property type="molecule type" value="Genomic_DNA"/>
</dbReference>
<name>A0A0F8YQH3_9ZZZZ</name>
<organism evidence="1">
    <name type="scientific">marine sediment metagenome</name>
    <dbReference type="NCBI Taxonomy" id="412755"/>
    <lineage>
        <taxon>unclassified sequences</taxon>
        <taxon>metagenomes</taxon>
        <taxon>ecological metagenomes</taxon>
    </lineage>
</organism>
<evidence type="ECO:0000313" key="1">
    <source>
        <dbReference type="EMBL" id="KKK76005.1"/>
    </source>
</evidence>
<dbReference type="AlphaFoldDB" id="A0A0F8YQH3"/>